<feature type="transmembrane region" description="Helical" evidence="6">
    <location>
        <begin position="363"/>
        <end position="385"/>
    </location>
</feature>
<proteinExistence type="predicted"/>
<evidence type="ECO:0000256" key="2">
    <source>
        <dbReference type="ARBA" id="ARBA00022448"/>
    </source>
</evidence>
<feature type="transmembrane region" description="Helical" evidence="6">
    <location>
        <begin position="159"/>
        <end position="177"/>
    </location>
</feature>
<feature type="transmembrane region" description="Helical" evidence="6">
    <location>
        <begin position="254"/>
        <end position="273"/>
    </location>
</feature>
<dbReference type="PANTHER" id="PTHR43791:SF36">
    <property type="entry name" value="TRANSPORTER, PUTATIVE (AFU_ORTHOLOGUE AFUA_6G08340)-RELATED"/>
    <property type="match status" value="1"/>
</dbReference>
<evidence type="ECO:0008006" key="9">
    <source>
        <dbReference type="Google" id="ProtNLM"/>
    </source>
</evidence>
<protein>
    <recommendedName>
        <fullName evidence="9">Major facilitator superfamily (MFS) profile domain-containing protein</fullName>
    </recommendedName>
</protein>
<feature type="transmembrane region" description="Helical" evidence="6">
    <location>
        <begin position="564"/>
        <end position="585"/>
    </location>
</feature>
<feature type="transmembrane region" description="Helical" evidence="6">
    <location>
        <begin position="220"/>
        <end position="242"/>
    </location>
</feature>
<evidence type="ECO:0000313" key="8">
    <source>
        <dbReference type="Proteomes" id="UP001444661"/>
    </source>
</evidence>
<keyword evidence="8" id="KW-1185">Reference proteome</keyword>
<dbReference type="EMBL" id="JAQQWK010000006">
    <property type="protein sequence ID" value="KAK8038687.1"/>
    <property type="molecule type" value="Genomic_DNA"/>
</dbReference>
<keyword evidence="5 6" id="KW-0472">Membrane</keyword>
<name>A0ABR1SWJ4_9PEZI</name>
<feature type="transmembrane region" description="Helical" evidence="6">
    <location>
        <begin position="530"/>
        <end position="552"/>
    </location>
</feature>
<organism evidence="7 8">
    <name type="scientific">Apiospora rasikravindrae</name>
    <dbReference type="NCBI Taxonomy" id="990691"/>
    <lineage>
        <taxon>Eukaryota</taxon>
        <taxon>Fungi</taxon>
        <taxon>Dikarya</taxon>
        <taxon>Ascomycota</taxon>
        <taxon>Pezizomycotina</taxon>
        <taxon>Sordariomycetes</taxon>
        <taxon>Xylariomycetidae</taxon>
        <taxon>Amphisphaeriales</taxon>
        <taxon>Apiosporaceae</taxon>
        <taxon>Apiospora</taxon>
    </lineage>
</organism>
<dbReference type="InterPro" id="IPR036259">
    <property type="entry name" value="MFS_trans_sf"/>
</dbReference>
<evidence type="ECO:0000256" key="1">
    <source>
        <dbReference type="ARBA" id="ARBA00004141"/>
    </source>
</evidence>
<evidence type="ECO:0000256" key="3">
    <source>
        <dbReference type="ARBA" id="ARBA00022692"/>
    </source>
</evidence>
<reference evidence="7 8" key="1">
    <citation type="submission" date="2023-01" db="EMBL/GenBank/DDBJ databases">
        <title>Analysis of 21 Apiospora genomes using comparative genomics revels a genus with tremendous synthesis potential of carbohydrate active enzymes and secondary metabolites.</title>
        <authorList>
            <person name="Sorensen T."/>
        </authorList>
    </citation>
    <scope>NUCLEOTIDE SEQUENCE [LARGE SCALE GENOMIC DNA]</scope>
    <source>
        <strain evidence="7 8">CBS 33761</strain>
    </source>
</reference>
<dbReference type="Gene3D" id="1.20.1250.20">
    <property type="entry name" value="MFS general substrate transporter like domains"/>
    <property type="match status" value="2"/>
</dbReference>
<dbReference type="Pfam" id="PF07690">
    <property type="entry name" value="MFS_1"/>
    <property type="match status" value="1"/>
</dbReference>
<evidence type="ECO:0000256" key="6">
    <source>
        <dbReference type="SAM" id="Phobius"/>
    </source>
</evidence>
<evidence type="ECO:0000256" key="5">
    <source>
        <dbReference type="ARBA" id="ARBA00023136"/>
    </source>
</evidence>
<sequence>MPNPVHKSIDASGHLAVGIPEQIWRTPSCQPHPTTRSHHLFRLGVTGGVSRAAAWAESGILYDAAQTPPSAVCFITAGMSRSGRDYGLVSGVKIFVTDRNLIEADGVHIGGWSLRHVLWPQKANGLHDSSEDRVAKITVEADWSAEDERNLVRRLDLRVLFPCCVIYFFAYLGRSTLTVARTIDPLLTSSDRANIGNVKILQSGTDDNISKALHLAGRDFNWAVSVTYFPVLFFIIPSNLIIKRVGAKRFLPIIMILFGAISMCIAACKTSAGLLTARFFLGFPESGVVPACIIYFSFWYKPVERAWRVGVFYSANALGSGCSGFLAVGIDKACDLITVFLVSTSLTFNPLRKLNGRKGLSSWQWLFLIEGAVTVFMAIPVYFLLLTFPETSTALSERQRHIAVHRLAVGTARQTDKTWDWTAVRAVLTRPSTHIFFVSYTCLCLVGTSQGTFAPTILHEFLGFSPQKANTYMAFVYFYTIPLYWFWPLHSDWTRERMWHYVLPLLGTIPCYAIWTSVSAGQSFGGLSGISLYGLAYLGHLTSVAQPAAIAYRSSTLYGASEQAVGSGIQIGALYVASIISPQMYPDSAAPWYLTAFIATLCLLVLCVLSYLSLPVLLLWEAKRRKAKYGHAMPRYAIQDSEHGVAANLQSQRVVEGDDQKPGAHHMDSV</sequence>
<dbReference type="SUPFAM" id="SSF103473">
    <property type="entry name" value="MFS general substrate transporter"/>
    <property type="match status" value="1"/>
</dbReference>
<dbReference type="Proteomes" id="UP001444661">
    <property type="component" value="Unassembled WGS sequence"/>
</dbReference>
<keyword evidence="3 6" id="KW-0812">Transmembrane</keyword>
<comment type="caution">
    <text evidence="7">The sequence shown here is derived from an EMBL/GenBank/DDBJ whole genome shotgun (WGS) entry which is preliminary data.</text>
</comment>
<feature type="transmembrane region" description="Helical" evidence="6">
    <location>
        <begin position="310"/>
        <end position="330"/>
    </location>
</feature>
<evidence type="ECO:0000256" key="4">
    <source>
        <dbReference type="ARBA" id="ARBA00022989"/>
    </source>
</evidence>
<dbReference type="InterPro" id="IPR011701">
    <property type="entry name" value="MFS"/>
</dbReference>
<evidence type="ECO:0000313" key="7">
    <source>
        <dbReference type="EMBL" id="KAK8038687.1"/>
    </source>
</evidence>
<dbReference type="PANTHER" id="PTHR43791">
    <property type="entry name" value="PERMEASE-RELATED"/>
    <property type="match status" value="1"/>
</dbReference>
<feature type="transmembrane region" description="Helical" evidence="6">
    <location>
        <begin position="591"/>
        <end position="620"/>
    </location>
</feature>
<gene>
    <name evidence="7" type="ORF">PG993_007098</name>
</gene>
<comment type="subcellular location">
    <subcellularLocation>
        <location evidence="1">Membrane</location>
        <topology evidence="1">Multi-pass membrane protein</topology>
    </subcellularLocation>
</comment>
<keyword evidence="2" id="KW-0813">Transport</keyword>
<feature type="transmembrane region" description="Helical" evidence="6">
    <location>
        <begin position="499"/>
        <end position="518"/>
    </location>
</feature>
<keyword evidence="4 6" id="KW-1133">Transmembrane helix</keyword>
<feature type="transmembrane region" description="Helical" evidence="6">
    <location>
        <begin position="279"/>
        <end position="298"/>
    </location>
</feature>
<accession>A0ABR1SWJ4</accession>
<feature type="transmembrane region" description="Helical" evidence="6">
    <location>
        <begin position="469"/>
        <end position="487"/>
    </location>
</feature>